<dbReference type="STRING" id="314283.MED297_12055"/>
<reference evidence="2 3" key="1">
    <citation type="submission" date="2006-02" db="EMBL/GenBank/DDBJ databases">
        <authorList>
            <person name="Pinhassi J."/>
            <person name="Pedros-Alio C."/>
            <person name="Ferriera S."/>
            <person name="Johnson J."/>
            <person name="Kravitz S."/>
            <person name="Halpern A."/>
            <person name="Remington K."/>
            <person name="Beeson K."/>
            <person name="Tran B."/>
            <person name="Rogers Y.-H."/>
            <person name="Friedman R."/>
            <person name="Venter J.C."/>
        </authorList>
    </citation>
    <scope>NUCLEOTIDE SEQUENCE [LARGE SCALE GENOMIC DNA]</scope>
    <source>
        <strain evidence="2 3">MED297</strain>
    </source>
</reference>
<gene>
    <name evidence="2" type="ORF">MED297_12055</name>
</gene>
<comment type="caution">
    <text evidence="2">The sequence shown here is derived from an EMBL/GenBank/DDBJ whole genome shotgun (WGS) entry which is preliminary data.</text>
</comment>
<dbReference type="AlphaFoldDB" id="A4BBD6"/>
<evidence type="ECO:0000259" key="1">
    <source>
        <dbReference type="Pfam" id="PF01370"/>
    </source>
</evidence>
<dbReference type="InterPro" id="IPR050177">
    <property type="entry name" value="Lipid_A_modif_metabolic_enz"/>
</dbReference>
<dbReference type="HOGENOM" id="CLU_007383_0_1_6"/>
<name>A4BBD6_9GAMM</name>
<feature type="domain" description="NAD-dependent epimerase/dehydratase" evidence="1">
    <location>
        <begin position="7"/>
        <end position="216"/>
    </location>
</feature>
<dbReference type="Gene3D" id="3.40.50.720">
    <property type="entry name" value="NAD(P)-binding Rossmann-like Domain"/>
    <property type="match status" value="1"/>
</dbReference>
<organism evidence="2 3">
    <name type="scientific">Reinekea blandensis MED297</name>
    <dbReference type="NCBI Taxonomy" id="314283"/>
    <lineage>
        <taxon>Bacteria</taxon>
        <taxon>Pseudomonadati</taxon>
        <taxon>Pseudomonadota</taxon>
        <taxon>Gammaproteobacteria</taxon>
        <taxon>Oceanospirillales</taxon>
        <taxon>Saccharospirillaceae</taxon>
        <taxon>Reinekea</taxon>
    </lineage>
</organism>
<dbReference type="Proteomes" id="UP000005953">
    <property type="component" value="Unassembled WGS sequence"/>
</dbReference>
<proteinExistence type="predicted"/>
<dbReference type="RefSeq" id="WP_008042092.1">
    <property type="nucleotide sequence ID" value="NZ_CH724149.1"/>
</dbReference>
<dbReference type="InterPro" id="IPR001509">
    <property type="entry name" value="Epimerase_deHydtase"/>
</dbReference>
<evidence type="ECO:0000313" key="3">
    <source>
        <dbReference type="Proteomes" id="UP000005953"/>
    </source>
</evidence>
<evidence type="ECO:0000313" key="2">
    <source>
        <dbReference type="EMBL" id="EAR10749.1"/>
    </source>
</evidence>
<dbReference type="CDD" id="cd05240">
    <property type="entry name" value="UDP_G4E_3_SDR_e"/>
    <property type="match status" value="1"/>
</dbReference>
<keyword evidence="3" id="KW-1185">Reference proteome</keyword>
<protein>
    <recommendedName>
        <fullName evidence="1">NAD-dependent epimerase/dehydratase domain-containing protein</fullName>
    </recommendedName>
</protein>
<dbReference type="InterPro" id="IPR036291">
    <property type="entry name" value="NAD(P)-bd_dom_sf"/>
</dbReference>
<accession>A4BBD6</accession>
<sequence>MSKDNRILITGAAGYIGHQVGNALAKEHQVLGCDIRACSAAQFEIKHLDINDETLADLMREHRITHVVHLASVLEASEDRARDYRIDVDGTRNVIEACLAAGVEHLTVSSSGAAYGYHADNAEWLSEADPLRGNYEFAYSWHKRLVEDMLAEYRQSHPQLQQLILRPGTVLGQNTRNLITNLFLKPRILTIKGADSPFVFIWDKDVVNIICLGVTENKTGIFNLAGDGALTLIDIARRLNKPALSLSPLLLSGALRLGKRLKLTRYGPEQLKFLRYRPVLANDRLKAEFGYTPHKTSAEVFELFCSGLMQEHSR</sequence>
<dbReference type="SUPFAM" id="SSF51735">
    <property type="entry name" value="NAD(P)-binding Rossmann-fold domains"/>
    <property type="match status" value="1"/>
</dbReference>
<dbReference type="PANTHER" id="PTHR43245">
    <property type="entry name" value="BIFUNCTIONAL POLYMYXIN RESISTANCE PROTEIN ARNA"/>
    <property type="match status" value="1"/>
</dbReference>
<dbReference type="Pfam" id="PF01370">
    <property type="entry name" value="Epimerase"/>
    <property type="match status" value="1"/>
</dbReference>
<dbReference type="EMBL" id="AAOE01000003">
    <property type="protein sequence ID" value="EAR10749.1"/>
    <property type="molecule type" value="Genomic_DNA"/>
</dbReference>
<dbReference type="OrthoDB" id="9801056at2"/>